<dbReference type="AlphaFoldDB" id="A0A9W6TX32"/>
<dbReference type="SMART" id="SM00717">
    <property type="entry name" value="SANT"/>
    <property type="match status" value="3"/>
</dbReference>
<accession>A0A9W6TX32</accession>
<proteinExistence type="predicted"/>
<dbReference type="PANTHER" id="PTHR12802:SF155">
    <property type="entry name" value="DEUBIQUITINASE MYSM1"/>
    <property type="match status" value="1"/>
</dbReference>
<feature type="compositionally biased region" description="Basic and acidic residues" evidence="5">
    <location>
        <begin position="86"/>
        <end position="96"/>
    </location>
</feature>
<feature type="region of interest" description="Disordered" evidence="5">
    <location>
        <begin position="818"/>
        <end position="856"/>
    </location>
</feature>
<dbReference type="CDD" id="cd00167">
    <property type="entry name" value="SANT"/>
    <property type="match status" value="2"/>
</dbReference>
<keyword evidence="1" id="KW-0805">Transcription regulation</keyword>
<evidence type="ECO:0000256" key="5">
    <source>
        <dbReference type="SAM" id="MobiDB-lite"/>
    </source>
</evidence>
<feature type="domain" description="Myb-like" evidence="6">
    <location>
        <begin position="273"/>
        <end position="324"/>
    </location>
</feature>
<evidence type="ECO:0000256" key="2">
    <source>
        <dbReference type="ARBA" id="ARBA00023125"/>
    </source>
</evidence>
<dbReference type="Pfam" id="PF00249">
    <property type="entry name" value="Myb_DNA-binding"/>
    <property type="match status" value="2"/>
</dbReference>
<evidence type="ECO:0000256" key="4">
    <source>
        <dbReference type="ARBA" id="ARBA00023242"/>
    </source>
</evidence>
<evidence type="ECO:0000313" key="9">
    <source>
        <dbReference type="EMBL" id="GMF20961.1"/>
    </source>
</evidence>
<dbReference type="Gene3D" id="1.10.10.60">
    <property type="entry name" value="Homeodomain-like"/>
    <property type="match status" value="2"/>
</dbReference>
<evidence type="ECO:0000256" key="1">
    <source>
        <dbReference type="ARBA" id="ARBA00023015"/>
    </source>
</evidence>
<feature type="domain" description="Myb-like" evidence="6">
    <location>
        <begin position="761"/>
        <end position="812"/>
    </location>
</feature>
<feature type="region of interest" description="Disordered" evidence="5">
    <location>
        <begin position="323"/>
        <end position="365"/>
    </location>
</feature>
<dbReference type="InterPro" id="IPR017884">
    <property type="entry name" value="SANT_dom"/>
</dbReference>
<dbReference type="InterPro" id="IPR017930">
    <property type="entry name" value="Myb_dom"/>
</dbReference>
<evidence type="ECO:0000259" key="8">
    <source>
        <dbReference type="PROSITE" id="PS51294"/>
    </source>
</evidence>
<feature type="region of interest" description="Disordered" evidence="5">
    <location>
        <begin position="1"/>
        <end position="49"/>
    </location>
</feature>
<keyword evidence="10" id="KW-1185">Reference proteome</keyword>
<evidence type="ECO:0000256" key="3">
    <source>
        <dbReference type="ARBA" id="ARBA00023163"/>
    </source>
</evidence>
<gene>
    <name evidence="9" type="ORF">Pfra01_000264300</name>
</gene>
<dbReference type="PROSITE" id="PS51294">
    <property type="entry name" value="HTH_MYB"/>
    <property type="match status" value="2"/>
</dbReference>
<dbReference type="GO" id="GO:0003677">
    <property type="term" value="F:DNA binding"/>
    <property type="evidence" value="ECO:0007669"/>
    <property type="project" value="UniProtKB-KW"/>
</dbReference>
<dbReference type="EMBL" id="BSXT01000213">
    <property type="protein sequence ID" value="GMF20961.1"/>
    <property type="molecule type" value="Genomic_DNA"/>
</dbReference>
<organism evidence="9 10">
    <name type="scientific">Phytophthora fragariaefolia</name>
    <dbReference type="NCBI Taxonomy" id="1490495"/>
    <lineage>
        <taxon>Eukaryota</taxon>
        <taxon>Sar</taxon>
        <taxon>Stramenopiles</taxon>
        <taxon>Oomycota</taxon>
        <taxon>Peronosporomycetes</taxon>
        <taxon>Peronosporales</taxon>
        <taxon>Peronosporaceae</taxon>
        <taxon>Phytophthora</taxon>
    </lineage>
</organism>
<sequence length="875" mass="97444">METQRPDSATIRCERPGDEEKGIKVEPSMAEPLEASRPSVSGTSWTAADHEKALSKYSQRQYEKIVESFETKSAAEVEESETQSWKSEKCPGRDENRRTVELEGRGVASGAGEENFKPKRVQQSDVIDVEGERPLSFVSFRASETVVKKHRVREWLRTAIQWCLETLSFKCLRRQRSYGYAYTEPLDFRGAGFTIRPLASPRRQSAQRTAAYPPVGAPDLAIVLKDIPNRPFIGFGALDEDEDDDPGMRTARQATAGIEWYDASMKHAITSGEAKRKTGAWSNDEHERYLAGLLKFPYGSWKLIADHVGTRTERQVMSHAQSIRAKRKRAEERDQDVQLRDAVSSRSVIERGKPNKTMKTTGLSSRRLNKSLSEASTNVDRKLTPEELLIASFANPSSIPSKDGRTAKAPFAIHYNAKATSTSSYAGVPNSTSGDGVDFSVQSEQRADATPSLLAADAPSEAAAATEGSDPSLLPETCLKAKAGIDLDSPLCSPPVDVLRDSILSDESLLSLHDTPSARASMRIMNFTAARHAKSETPRLPSLEVLIKTIEPPAESSPLADAVHLKRHRVRIWLKSSFQWCVNALSLCCLRQHRRSELETTCQGSVLHSKPTLTSDERADSVSLDFAPIQSPVTSAETREGRAIDISDATETKPAERDVPNNTTADEAVDGVHPHVVKSEQTSQGKVVRDMELELETLLARTTEPLALSSSLATWRPNLPAKCYERLSPPDVLYDDNDDANLRSARLAAWEIERYNEKLKTASLKCGVWSRDEHERYCDALKIHRYGSWKQIAEHVGTRTERQIISHAQSLRIKAKRVEERKKRSKTRNALPNVGLLGREESEQSQPGPSLVPVPRIMPPAKCERLRQKGFFWHR</sequence>
<feature type="domain" description="SANT" evidence="7">
    <location>
        <begin position="281"/>
        <end position="328"/>
    </location>
</feature>
<feature type="domain" description="HTH myb-type" evidence="8">
    <location>
        <begin position="761"/>
        <end position="816"/>
    </location>
</feature>
<dbReference type="Proteomes" id="UP001165121">
    <property type="component" value="Unassembled WGS sequence"/>
</dbReference>
<dbReference type="SUPFAM" id="SSF46689">
    <property type="entry name" value="Homeodomain-like"/>
    <property type="match status" value="2"/>
</dbReference>
<reference evidence="9" key="1">
    <citation type="submission" date="2023-04" db="EMBL/GenBank/DDBJ databases">
        <title>Phytophthora fragariaefolia NBRC 109709.</title>
        <authorList>
            <person name="Ichikawa N."/>
            <person name="Sato H."/>
            <person name="Tonouchi N."/>
        </authorList>
    </citation>
    <scope>NUCLEOTIDE SEQUENCE</scope>
    <source>
        <strain evidence="9">NBRC 109709</strain>
    </source>
</reference>
<keyword evidence="3" id="KW-0804">Transcription</keyword>
<protein>
    <submittedName>
        <fullName evidence="9">Unnamed protein product</fullName>
    </submittedName>
</protein>
<evidence type="ECO:0000313" key="10">
    <source>
        <dbReference type="Proteomes" id="UP001165121"/>
    </source>
</evidence>
<name>A0A9W6TX32_9STRA</name>
<feature type="compositionally biased region" description="Basic and acidic residues" evidence="5">
    <location>
        <begin position="12"/>
        <end position="24"/>
    </location>
</feature>
<dbReference type="InterPro" id="IPR001005">
    <property type="entry name" value="SANT/Myb"/>
</dbReference>
<evidence type="ECO:0000259" key="7">
    <source>
        <dbReference type="PROSITE" id="PS51293"/>
    </source>
</evidence>
<feature type="domain" description="HTH myb-type" evidence="8">
    <location>
        <begin position="273"/>
        <end position="328"/>
    </location>
</feature>
<keyword evidence="2" id="KW-0238">DNA-binding</keyword>
<dbReference type="PROSITE" id="PS51293">
    <property type="entry name" value="SANT"/>
    <property type="match status" value="2"/>
</dbReference>
<feature type="domain" description="SANT" evidence="7">
    <location>
        <begin position="764"/>
        <end position="816"/>
    </location>
</feature>
<feature type="region of interest" description="Disordered" evidence="5">
    <location>
        <begin position="72"/>
        <end position="96"/>
    </location>
</feature>
<dbReference type="OrthoDB" id="125597at2759"/>
<dbReference type="PANTHER" id="PTHR12802">
    <property type="entry name" value="SWI/SNF COMPLEX-RELATED"/>
    <property type="match status" value="1"/>
</dbReference>
<feature type="compositionally biased region" description="Basic and acidic residues" evidence="5">
    <location>
        <begin position="329"/>
        <end position="339"/>
    </location>
</feature>
<dbReference type="InterPro" id="IPR009057">
    <property type="entry name" value="Homeodomain-like_sf"/>
</dbReference>
<comment type="caution">
    <text evidence="9">The sequence shown here is derived from an EMBL/GenBank/DDBJ whole genome shotgun (WGS) entry which is preliminary data.</text>
</comment>
<dbReference type="PROSITE" id="PS50090">
    <property type="entry name" value="MYB_LIKE"/>
    <property type="match status" value="2"/>
</dbReference>
<evidence type="ECO:0000259" key="6">
    <source>
        <dbReference type="PROSITE" id="PS50090"/>
    </source>
</evidence>
<keyword evidence="4" id="KW-0539">Nucleus</keyword>